<name>A0A918SM52_9FLAO</name>
<organism evidence="1 2">
    <name type="scientific">Salinimicrobium marinum</name>
    <dbReference type="NCBI Taxonomy" id="680283"/>
    <lineage>
        <taxon>Bacteria</taxon>
        <taxon>Pseudomonadati</taxon>
        <taxon>Bacteroidota</taxon>
        <taxon>Flavobacteriia</taxon>
        <taxon>Flavobacteriales</taxon>
        <taxon>Flavobacteriaceae</taxon>
        <taxon>Salinimicrobium</taxon>
    </lineage>
</organism>
<reference evidence="1" key="1">
    <citation type="journal article" date="2014" name="Int. J. Syst. Evol. Microbiol.">
        <title>Complete genome sequence of Corynebacterium casei LMG S-19264T (=DSM 44701T), isolated from a smear-ripened cheese.</title>
        <authorList>
            <consortium name="US DOE Joint Genome Institute (JGI-PGF)"/>
            <person name="Walter F."/>
            <person name="Albersmeier A."/>
            <person name="Kalinowski J."/>
            <person name="Ruckert C."/>
        </authorList>
    </citation>
    <scope>NUCLEOTIDE SEQUENCE</scope>
    <source>
        <strain evidence="1">KCTC 12719</strain>
    </source>
</reference>
<dbReference type="Proteomes" id="UP000610456">
    <property type="component" value="Unassembled WGS sequence"/>
</dbReference>
<gene>
    <name evidence="1" type="ORF">GCM10007103_35350</name>
</gene>
<evidence type="ECO:0000313" key="1">
    <source>
        <dbReference type="EMBL" id="GHA51842.1"/>
    </source>
</evidence>
<protein>
    <submittedName>
        <fullName evidence="1">Uncharacterized protein</fullName>
    </submittedName>
</protein>
<evidence type="ECO:0000313" key="2">
    <source>
        <dbReference type="Proteomes" id="UP000610456"/>
    </source>
</evidence>
<reference evidence="1" key="2">
    <citation type="submission" date="2020-09" db="EMBL/GenBank/DDBJ databases">
        <authorList>
            <person name="Sun Q."/>
            <person name="Kim S."/>
        </authorList>
    </citation>
    <scope>NUCLEOTIDE SEQUENCE</scope>
    <source>
        <strain evidence="1">KCTC 12719</strain>
    </source>
</reference>
<accession>A0A918SM52</accession>
<sequence length="72" mass="8227">MKIGNLVFKKIQIEVRNASTGELIINQDLYNTLVDNKVFSASINYNSDQEKEVMERAFFKSVESKKTLGNNI</sequence>
<dbReference type="AlphaFoldDB" id="A0A918SM52"/>
<proteinExistence type="predicted"/>
<comment type="caution">
    <text evidence="1">The sequence shown here is derived from an EMBL/GenBank/DDBJ whole genome shotgun (WGS) entry which is preliminary data.</text>
</comment>
<keyword evidence="2" id="KW-1185">Reference proteome</keyword>
<dbReference type="EMBL" id="BMXB01000031">
    <property type="protein sequence ID" value="GHA51842.1"/>
    <property type="molecule type" value="Genomic_DNA"/>
</dbReference>